<dbReference type="EMBL" id="GL385396">
    <property type="protein sequence ID" value="EJT77494.1"/>
    <property type="molecule type" value="Genomic_DNA"/>
</dbReference>
<dbReference type="EnsemblFungi" id="EJT77494">
    <property type="protein sequence ID" value="EJT77494"/>
    <property type="gene ID" value="GGTG_02602"/>
</dbReference>
<dbReference type="RefSeq" id="XP_009218639.1">
    <property type="nucleotide sequence ID" value="XM_009220375.1"/>
</dbReference>
<reference evidence="2" key="5">
    <citation type="submission" date="2018-04" db="UniProtKB">
        <authorList>
            <consortium name="EnsemblFungi"/>
        </authorList>
    </citation>
    <scope>IDENTIFICATION</scope>
    <source>
        <strain evidence="2">R3-111a-1</strain>
    </source>
</reference>
<evidence type="ECO:0000313" key="1">
    <source>
        <dbReference type="EMBL" id="EJT77494.1"/>
    </source>
</evidence>
<evidence type="ECO:0000313" key="2">
    <source>
        <dbReference type="EnsemblFungi" id="EJT77494"/>
    </source>
</evidence>
<gene>
    <name evidence="2" type="primary">20343060</name>
    <name evidence="1" type="ORF">GGTG_02602</name>
</gene>
<sequence>MYLPTAHASNGTPISEIPVPLRRWLDLCLALCLPRCRLCPPRIAATAVSGSCSPLDPNAAPWFPQRPPITPRFRCRVAHGGERPGPGWTSWPPSAACVVQGGGKAAQPWFPQTRSLSALGFAPLSPPLSCQTRVAWAARAAGPSGLLRVLVLVLPDLDPRGKGLRGYARREFWFRLEGCVVGGCFWASACSFRLVCQRGASVSTDRRGLANAWTQAGRSGLWYQLP</sequence>
<name>J3NMU3_GAET3</name>
<evidence type="ECO:0000313" key="3">
    <source>
        <dbReference type="Proteomes" id="UP000006039"/>
    </source>
</evidence>
<dbReference type="Proteomes" id="UP000006039">
    <property type="component" value="Unassembled WGS sequence"/>
</dbReference>
<reference evidence="3" key="1">
    <citation type="submission" date="2010-07" db="EMBL/GenBank/DDBJ databases">
        <title>The genome sequence of Gaeumannomyces graminis var. tritici strain R3-111a-1.</title>
        <authorList>
            <consortium name="The Broad Institute Genome Sequencing Platform"/>
            <person name="Ma L.-J."/>
            <person name="Dead R."/>
            <person name="Young S."/>
            <person name="Zeng Q."/>
            <person name="Koehrsen M."/>
            <person name="Alvarado L."/>
            <person name="Berlin A."/>
            <person name="Chapman S.B."/>
            <person name="Chen Z."/>
            <person name="Freedman E."/>
            <person name="Gellesch M."/>
            <person name="Goldberg J."/>
            <person name="Griggs A."/>
            <person name="Gujja S."/>
            <person name="Heilman E.R."/>
            <person name="Heiman D."/>
            <person name="Hepburn T."/>
            <person name="Howarth C."/>
            <person name="Jen D."/>
            <person name="Larson L."/>
            <person name="Mehta T."/>
            <person name="Neiman D."/>
            <person name="Pearson M."/>
            <person name="Roberts A."/>
            <person name="Saif S."/>
            <person name="Shea T."/>
            <person name="Shenoy N."/>
            <person name="Sisk P."/>
            <person name="Stolte C."/>
            <person name="Sykes S."/>
            <person name="Walk T."/>
            <person name="White J."/>
            <person name="Yandava C."/>
            <person name="Haas B."/>
            <person name="Nusbaum C."/>
            <person name="Birren B."/>
        </authorList>
    </citation>
    <scope>NUCLEOTIDE SEQUENCE [LARGE SCALE GENOMIC DNA]</scope>
    <source>
        <strain evidence="3">R3-111a-1</strain>
    </source>
</reference>
<keyword evidence="3" id="KW-1185">Reference proteome</keyword>
<accession>J3NMU3</accession>
<proteinExistence type="predicted"/>
<reference evidence="1" key="3">
    <citation type="submission" date="2010-09" db="EMBL/GenBank/DDBJ databases">
        <title>Annotation of Gaeumannomyces graminis var. tritici R3-111a-1.</title>
        <authorList>
            <consortium name="The Broad Institute Genome Sequencing Platform"/>
            <person name="Ma L.-J."/>
            <person name="Dead R."/>
            <person name="Young S.K."/>
            <person name="Zeng Q."/>
            <person name="Gargeya S."/>
            <person name="Fitzgerald M."/>
            <person name="Haas B."/>
            <person name="Abouelleil A."/>
            <person name="Alvarado L."/>
            <person name="Arachchi H.M."/>
            <person name="Berlin A."/>
            <person name="Brown A."/>
            <person name="Chapman S.B."/>
            <person name="Chen Z."/>
            <person name="Dunbar C."/>
            <person name="Freedman E."/>
            <person name="Gearin G."/>
            <person name="Gellesch M."/>
            <person name="Goldberg J."/>
            <person name="Griggs A."/>
            <person name="Gujja S."/>
            <person name="Heiman D."/>
            <person name="Howarth C."/>
            <person name="Larson L."/>
            <person name="Lui A."/>
            <person name="MacDonald P.J.P."/>
            <person name="Mehta T."/>
            <person name="Montmayeur A."/>
            <person name="Murphy C."/>
            <person name="Neiman D."/>
            <person name="Pearson M."/>
            <person name="Priest M."/>
            <person name="Roberts A."/>
            <person name="Saif S."/>
            <person name="Shea T."/>
            <person name="Shenoy N."/>
            <person name="Sisk P."/>
            <person name="Stolte C."/>
            <person name="Sykes S."/>
            <person name="Yandava C."/>
            <person name="Wortman J."/>
            <person name="Nusbaum C."/>
            <person name="Birren B."/>
        </authorList>
    </citation>
    <scope>NUCLEOTIDE SEQUENCE</scope>
    <source>
        <strain evidence="1">R3-111a-1</strain>
    </source>
</reference>
<reference evidence="1" key="2">
    <citation type="submission" date="2010-07" db="EMBL/GenBank/DDBJ databases">
        <authorList>
            <consortium name="The Broad Institute Genome Sequencing Platform"/>
            <consortium name="Broad Institute Genome Sequencing Center for Infectious Disease"/>
            <person name="Ma L.-J."/>
            <person name="Dead R."/>
            <person name="Young S."/>
            <person name="Zeng Q."/>
            <person name="Koehrsen M."/>
            <person name="Alvarado L."/>
            <person name="Berlin A."/>
            <person name="Chapman S.B."/>
            <person name="Chen Z."/>
            <person name="Freedman E."/>
            <person name="Gellesch M."/>
            <person name="Goldberg J."/>
            <person name="Griggs A."/>
            <person name="Gujja S."/>
            <person name="Heilman E.R."/>
            <person name="Heiman D."/>
            <person name="Hepburn T."/>
            <person name="Howarth C."/>
            <person name="Jen D."/>
            <person name="Larson L."/>
            <person name="Mehta T."/>
            <person name="Neiman D."/>
            <person name="Pearson M."/>
            <person name="Roberts A."/>
            <person name="Saif S."/>
            <person name="Shea T."/>
            <person name="Shenoy N."/>
            <person name="Sisk P."/>
            <person name="Stolte C."/>
            <person name="Sykes S."/>
            <person name="Walk T."/>
            <person name="White J."/>
            <person name="Yandava C."/>
            <person name="Haas B."/>
            <person name="Nusbaum C."/>
            <person name="Birren B."/>
        </authorList>
    </citation>
    <scope>NUCLEOTIDE SEQUENCE</scope>
    <source>
        <strain evidence="1">R3-111a-1</strain>
    </source>
</reference>
<organism evidence="1">
    <name type="scientific">Gaeumannomyces tritici (strain R3-111a-1)</name>
    <name type="common">Wheat and barley take-all root rot fungus</name>
    <name type="synonym">Gaeumannomyces graminis var. tritici</name>
    <dbReference type="NCBI Taxonomy" id="644352"/>
    <lineage>
        <taxon>Eukaryota</taxon>
        <taxon>Fungi</taxon>
        <taxon>Dikarya</taxon>
        <taxon>Ascomycota</taxon>
        <taxon>Pezizomycotina</taxon>
        <taxon>Sordariomycetes</taxon>
        <taxon>Sordariomycetidae</taxon>
        <taxon>Magnaporthales</taxon>
        <taxon>Magnaporthaceae</taxon>
        <taxon>Gaeumannomyces</taxon>
    </lineage>
</organism>
<reference evidence="2" key="4">
    <citation type="journal article" date="2015" name="G3 (Bethesda)">
        <title>Genome sequences of three phytopathogenic species of the Magnaporthaceae family of fungi.</title>
        <authorList>
            <person name="Okagaki L.H."/>
            <person name="Nunes C.C."/>
            <person name="Sailsbery J."/>
            <person name="Clay B."/>
            <person name="Brown D."/>
            <person name="John T."/>
            <person name="Oh Y."/>
            <person name="Young N."/>
            <person name="Fitzgerald M."/>
            <person name="Haas B.J."/>
            <person name="Zeng Q."/>
            <person name="Young S."/>
            <person name="Adiconis X."/>
            <person name="Fan L."/>
            <person name="Levin J.Z."/>
            <person name="Mitchell T.K."/>
            <person name="Okubara P.A."/>
            <person name="Farman M.L."/>
            <person name="Kohn L.M."/>
            <person name="Birren B."/>
            <person name="Ma L.-J."/>
            <person name="Dean R.A."/>
        </authorList>
    </citation>
    <scope>NUCLEOTIDE SEQUENCE</scope>
    <source>
        <strain evidence="2">R3-111a-1</strain>
    </source>
</reference>
<dbReference type="AlphaFoldDB" id="J3NMU3"/>
<dbReference type="GeneID" id="20343060"/>
<dbReference type="VEuPathDB" id="FungiDB:GGTG_02602"/>
<protein>
    <submittedName>
        <fullName evidence="1 2">Uncharacterized protein</fullName>
    </submittedName>
</protein>
<dbReference type="HOGENOM" id="CLU_1224838_0_0_1"/>